<organism evidence="2 3">
    <name type="scientific">Streptococcus porcinus</name>
    <dbReference type="NCBI Taxonomy" id="1340"/>
    <lineage>
        <taxon>Bacteria</taxon>
        <taxon>Bacillati</taxon>
        <taxon>Bacillota</taxon>
        <taxon>Bacilli</taxon>
        <taxon>Lactobacillales</taxon>
        <taxon>Streptococcaceae</taxon>
        <taxon>Streptococcus</taxon>
    </lineage>
</organism>
<dbReference type="AlphaFoldDB" id="A0A7V9WTJ9"/>
<feature type="transmembrane region" description="Helical" evidence="1">
    <location>
        <begin position="5"/>
        <end position="23"/>
    </location>
</feature>
<dbReference type="Gene3D" id="3.40.30.10">
    <property type="entry name" value="Glutaredoxin"/>
    <property type="match status" value="1"/>
</dbReference>
<comment type="caution">
    <text evidence="2">The sequence shown here is derived from an EMBL/GenBank/DDBJ whole genome shotgun (WGS) entry which is preliminary data.</text>
</comment>
<keyword evidence="1" id="KW-0472">Membrane</keyword>
<evidence type="ECO:0000313" key="3">
    <source>
        <dbReference type="Proteomes" id="UP000524462"/>
    </source>
</evidence>
<evidence type="ECO:0000313" key="2">
    <source>
        <dbReference type="EMBL" id="MBA2796814.1"/>
    </source>
</evidence>
<protein>
    <recommendedName>
        <fullName evidence="4">Thioredoxin/glutaredoxin</fullName>
    </recommendedName>
</protein>
<dbReference type="EMBL" id="JACEGE010000035">
    <property type="protein sequence ID" value="MBA2796814.1"/>
    <property type="molecule type" value="Genomic_DNA"/>
</dbReference>
<dbReference type="RefSeq" id="WP_006738442.1">
    <property type="nucleotide sequence ID" value="NZ_JACEGE010000035.1"/>
</dbReference>
<dbReference type="InterPro" id="IPR036249">
    <property type="entry name" value="Thioredoxin-like_sf"/>
</dbReference>
<gene>
    <name evidence="2" type="ORF">H1B29_10065</name>
</gene>
<evidence type="ECO:0000256" key="1">
    <source>
        <dbReference type="SAM" id="Phobius"/>
    </source>
</evidence>
<keyword evidence="1" id="KW-1133">Transmembrane helix</keyword>
<keyword evidence="1" id="KW-0812">Transmembrane</keyword>
<name>A0A7V9WTJ9_STRPO</name>
<reference evidence="2 3" key="1">
    <citation type="submission" date="2020-07" db="EMBL/GenBank/DDBJ databases">
        <title>Molecular and genomic characterization of Streptococcus porcinus isolated from diseased swine in Brazil.</title>
        <authorList>
            <person name="Moreno L.Z."/>
            <person name="Matajira C.E.C."/>
            <person name="Poor A.P."/>
            <person name="Dutra M.C."/>
            <person name="Moreno A.M."/>
        </authorList>
    </citation>
    <scope>NUCLEOTIDE SEQUENCE [LARGE SCALE GENOMIC DNA]</scope>
    <source>
        <strain evidence="2 3">SP0816-2</strain>
    </source>
</reference>
<dbReference type="Proteomes" id="UP000524462">
    <property type="component" value="Unassembled WGS sequence"/>
</dbReference>
<dbReference type="SUPFAM" id="SSF52833">
    <property type="entry name" value="Thioredoxin-like"/>
    <property type="match status" value="1"/>
</dbReference>
<proteinExistence type="predicted"/>
<evidence type="ECO:0008006" key="4">
    <source>
        <dbReference type="Google" id="ProtNLM"/>
    </source>
</evidence>
<sequence>MRRKIFVFGIGVLLVILGFVSYLKLGQNYDYQLTQDDYLNVLMSKNYNIVCYKKGCPYCESSKTSILKAKKKSPITTFFVDVDSKSGKKIVEKYSIEKAFSIIVVRDNFAKVYQYAHKDENGHIGPNQAKIKEAFNDSKKED</sequence>
<accession>A0A7V9WTJ9</accession>